<name>A0A8C9TJA0_SCLFO</name>
<dbReference type="SUPFAM" id="SSF48726">
    <property type="entry name" value="Immunoglobulin"/>
    <property type="match status" value="2"/>
</dbReference>
<feature type="chain" id="PRO_5034758268" evidence="2">
    <location>
        <begin position="23"/>
        <end position="443"/>
    </location>
</feature>
<reference evidence="4" key="2">
    <citation type="submission" date="2025-08" db="UniProtKB">
        <authorList>
            <consortium name="Ensembl"/>
        </authorList>
    </citation>
    <scope>IDENTIFICATION</scope>
</reference>
<protein>
    <submittedName>
        <fullName evidence="4">TAP binding protein (tapasin), tandem duplicate 1</fullName>
    </submittedName>
</protein>
<dbReference type="InterPro" id="IPR050380">
    <property type="entry name" value="Immune_Resp_Modulators"/>
</dbReference>
<evidence type="ECO:0000313" key="4">
    <source>
        <dbReference type="Ensembl" id="ENSSFOP00015053618.1"/>
    </source>
</evidence>
<feature type="domain" description="Ig-like" evidence="3">
    <location>
        <begin position="288"/>
        <end position="391"/>
    </location>
</feature>
<feature type="domain" description="Ig-like" evidence="3">
    <location>
        <begin position="164"/>
        <end position="269"/>
    </location>
</feature>
<dbReference type="InterPro" id="IPR036179">
    <property type="entry name" value="Ig-like_dom_sf"/>
</dbReference>
<dbReference type="Ensembl" id="ENSSFOT00015062381.1">
    <property type="protein sequence ID" value="ENSSFOP00015053618.1"/>
    <property type="gene ID" value="ENSSFOG00015009924.2"/>
</dbReference>
<keyword evidence="5" id="KW-1185">Reference proteome</keyword>
<proteinExistence type="predicted"/>
<dbReference type="GO" id="GO:0016020">
    <property type="term" value="C:membrane"/>
    <property type="evidence" value="ECO:0007669"/>
    <property type="project" value="InterPro"/>
</dbReference>
<dbReference type="InterPro" id="IPR013783">
    <property type="entry name" value="Ig-like_fold"/>
</dbReference>
<dbReference type="PRINTS" id="PR01669">
    <property type="entry name" value="TAPASIN"/>
</dbReference>
<evidence type="ECO:0000256" key="1">
    <source>
        <dbReference type="ARBA" id="ARBA00023319"/>
    </source>
</evidence>
<dbReference type="InterPro" id="IPR008056">
    <property type="entry name" value="Tapasin"/>
</dbReference>
<dbReference type="PANTHER" id="PTHR23411">
    <property type="entry name" value="TAPASIN"/>
    <property type="match status" value="1"/>
</dbReference>
<dbReference type="AlphaFoldDB" id="A0A8C9TJA0"/>
<dbReference type="Pfam" id="PF07686">
    <property type="entry name" value="V-set"/>
    <property type="match status" value="1"/>
</dbReference>
<accession>A0A8C9TJA0</accession>
<dbReference type="PROSITE" id="PS50835">
    <property type="entry name" value="IG_LIKE"/>
    <property type="match status" value="2"/>
</dbReference>
<dbReference type="GeneTree" id="ENSGT00940000159200"/>
<feature type="signal peptide" evidence="2">
    <location>
        <begin position="1"/>
        <end position="22"/>
    </location>
</feature>
<keyword evidence="2" id="KW-0732">Signal</keyword>
<evidence type="ECO:0000313" key="5">
    <source>
        <dbReference type="Proteomes" id="UP000694397"/>
    </source>
</evidence>
<dbReference type="Gene3D" id="2.60.40.10">
    <property type="entry name" value="Immunoglobulins"/>
    <property type="match status" value="3"/>
</dbReference>
<reference evidence="4" key="3">
    <citation type="submission" date="2025-09" db="UniProtKB">
        <authorList>
            <consortium name="Ensembl"/>
        </authorList>
    </citation>
    <scope>IDENTIFICATION</scope>
</reference>
<organism evidence="4 5">
    <name type="scientific">Scleropages formosus</name>
    <name type="common">Asian bonytongue</name>
    <name type="synonym">Osteoglossum formosum</name>
    <dbReference type="NCBI Taxonomy" id="113540"/>
    <lineage>
        <taxon>Eukaryota</taxon>
        <taxon>Metazoa</taxon>
        <taxon>Chordata</taxon>
        <taxon>Craniata</taxon>
        <taxon>Vertebrata</taxon>
        <taxon>Euteleostomi</taxon>
        <taxon>Actinopterygii</taxon>
        <taxon>Neopterygii</taxon>
        <taxon>Teleostei</taxon>
        <taxon>Osteoglossocephala</taxon>
        <taxon>Osteoglossomorpha</taxon>
        <taxon>Osteoglossiformes</taxon>
        <taxon>Osteoglossidae</taxon>
        <taxon>Scleropages</taxon>
    </lineage>
</organism>
<evidence type="ECO:0000256" key="2">
    <source>
        <dbReference type="SAM" id="SignalP"/>
    </source>
</evidence>
<keyword evidence="1" id="KW-0393">Immunoglobulin domain</keyword>
<dbReference type="OrthoDB" id="8929156at2759"/>
<reference evidence="4 5" key="1">
    <citation type="submission" date="2019-04" db="EMBL/GenBank/DDBJ databases">
        <authorList>
            <consortium name="Wellcome Sanger Institute Data Sharing"/>
        </authorList>
    </citation>
    <scope>NUCLEOTIDE SEQUENCE [LARGE SCALE GENOMIC DNA]</scope>
</reference>
<dbReference type="Proteomes" id="UP000694397">
    <property type="component" value="Chromosome 23"/>
</dbReference>
<evidence type="ECO:0000259" key="3">
    <source>
        <dbReference type="PROSITE" id="PS50835"/>
    </source>
</evidence>
<sequence>MAGISTIYKLSVICACVLLVCGTRCPVLECWFVQEKPGGGFPAATIQEKALMYISSEPAGDGSGAGRSPPVDIDPARIYHVSDQSATLCSSPLQPAEGSVKKPQCEINPFLPQPALVQWAAPLTSSARSPLYLQADWFSAALLGLDGQLVMSSVMRAPTATNKPNVILSVSSRTPTVRSRLGVPVLLDCGFWVDPSSPLSGSGFSVEWRYQFRGEGRLLLAYDSKSDRYAETSEEGAELNFTALHQTGNASLILEETKVRHSGTYICTVYLPYLLAQVALDLEVEEPPSLSLSPTPLPVVYPGQSRTVQCDASGFTPLTLQLHWEFVGADGKVQVLGEGRMSGHRQASDGTFSQSSWLDLDTSRMDLGRGGELSCVVVHSRWTRRVSTTLNIVGVGGPSIEDSMAMVAVALGLYGIIKVVSWAFGSSGSSDPDSKDKVSYTYI</sequence>
<dbReference type="InterPro" id="IPR013106">
    <property type="entry name" value="Ig_V-set"/>
</dbReference>
<dbReference type="GO" id="GO:0019885">
    <property type="term" value="P:antigen processing and presentation of endogenous peptide antigen via MHC class I"/>
    <property type="evidence" value="ECO:0007669"/>
    <property type="project" value="InterPro"/>
</dbReference>
<dbReference type="SMART" id="SM00409">
    <property type="entry name" value="IG"/>
    <property type="match status" value="2"/>
</dbReference>
<gene>
    <name evidence="4" type="primary">tapbp.1</name>
</gene>
<dbReference type="InterPro" id="IPR003599">
    <property type="entry name" value="Ig_sub"/>
</dbReference>
<dbReference type="InterPro" id="IPR007110">
    <property type="entry name" value="Ig-like_dom"/>
</dbReference>